<dbReference type="HOGENOM" id="CLU_1248571_0_0_9"/>
<reference evidence="1 2" key="1">
    <citation type="journal article" date="2011" name="J. Bacteriol.">
        <title>Genome sequences of the biotechnologically important Bacillus megaterium strains QM B1551 and DSM319.</title>
        <authorList>
            <person name="Eppinger M."/>
            <person name="Bunk B."/>
            <person name="Johns M.A."/>
            <person name="Edirisinghe J.N."/>
            <person name="Kutumbaka K.K."/>
            <person name="Koenig S.S."/>
            <person name="Huot Creasy H."/>
            <person name="Rosovitz M.J."/>
            <person name="Riley D.R."/>
            <person name="Daugherty S."/>
            <person name="Martin M."/>
            <person name="Elbourne L.D."/>
            <person name="Paulsen I."/>
            <person name="Biedendieck R."/>
            <person name="Braun C."/>
            <person name="Grayburn S."/>
            <person name="Dhingra S."/>
            <person name="Lukyanchuk V."/>
            <person name="Ball B."/>
            <person name="Ul-Qamar R."/>
            <person name="Seibel J."/>
            <person name="Bremer E."/>
            <person name="Jahn D."/>
            <person name="Ravel J."/>
            <person name="Vary P.S."/>
        </authorList>
    </citation>
    <scope>NUCLEOTIDE SEQUENCE [LARGE SCALE GENOMIC DNA]</scope>
    <source>
        <strain evidence="2">DSM 319 / IMG 1521</strain>
    </source>
</reference>
<gene>
    <name evidence="1" type="ordered locus">BMD_3659</name>
</gene>
<evidence type="ECO:0008006" key="3">
    <source>
        <dbReference type="Google" id="ProtNLM"/>
    </source>
</evidence>
<evidence type="ECO:0000313" key="1">
    <source>
        <dbReference type="EMBL" id="ADF40492.1"/>
    </source>
</evidence>
<protein>
    <recommendedName>
        <fullName evidence="3">Ethanolamine utilization protein</fullName>
    </recommendedName>
</protein>
<dbReference type="AlphaFoldDB" id="D5DKA4"/>
<dbReference type="EMBL" id="CP001982">
    <property type="protein sequence ID" value="ADF40492.1"/>
    <property type="molecule type" value="Genomic_DNA"/>
</dbReference>
<dbReference type="RefSeq" id="WP_013084351.1">
    <property type="nucleotide sequence ID" value="NC_014103.1"/>
</dbReference>
<dbReference type="PATRIC" id="fig|592022.4.peg.3640"/>
<dbReference type="Proteomes" id="UP000002365">
    <property type="component" value="Chromosome"/>
</dbReference>
<evidence type="ECO:0000313" key="2">
    <source>
        <dbReference type="Proteomes" id="UP000002365"/>
    </source>
</evidence>
<organism evidence="1 2">
    <name type="scientific">Priestia megaterium (strain DSM 319 / IMG 1521)</name>
    <name type="common">Bacillus megaterium</name>
    <dbReference type="NCBI Taxonomy" id="592022"/>
    <lineage>
        <taxon>Bacteria</taxon>
        <taxon>Bacillati</taxon>
        <taxon>Bacillota</taxon>
        <taxon>Bacilli</taxon>
        <taxon>Bacillales</taxon>
        <taxon>Bacillaceae</taxon>
        <taxon>Priestia</taxon>
    </lineage>
</organism>
<dbReference type="KEGG" id="bmd:BMD_3659"/>
<name>D5DKA4_PRIM3</name>
<proteinExistence type="predicted"/>
<sequence>MNHHALIEQIVVEVLKRLDKSDNQHLDVKPKLLIVKESAAIDPIQIERLEISWTLVYSDDQKENLPKDIQGILFAEAKQDLLVKGALGITDTLESFLLAEALLEGISVSLIPSVTLGNVLLSSNQKKLVNNKYAAHLIAYKNTLEGFGVKIQSFERFLQSGLNRHSLSFTERVLTQRHVKLVEEEKITVSPKTIITPLARDTATELGKEICVVDVEGADIL</sequence>
<accession>D5DKA4</accession>